<keyword evidence="1" id="KW-0472">Membrane</keyword>
<gene>
    <name evidence="2" type="ORF">Fcan01_25924</name>
</gene>
<organism evidence="2 3">
    <name type="scientific">Folsomia candida</name>
    <name type="common">Springtail</name>
    <dbReference type="NCBI Taxonomy" id="158441"/>
    <lineage>
        <taxon>Eukaryota</taxon>
        <taxon>Metazoa</taxon>
        <taxon>Ecdysozoa</taxon>
        <taxon>Arthropoda</taxon>
        <taxon>Hexapoda</taxon>
        <taxon>Collembola</taxon>
        <taxon>Entomobryomorpha</taxon>
        <taxon>Isotomoidea</taxon>
        <taxon>Isotomidae</taxon>
        <taxon>Proisotominae</taxon>
        <taxon>Folsomia</taxon>
    </lineage>
</organism>
<proteinExistence type="predicted"/>
<dbReference type="AlphaFoldDB" id="A0A226D0Y3"/>
<reference evidence="2 3" key="1">
    <citation type="submission" date="2015-12" db="EMBL/GenBank/DDBJ databases">
        <title>The genome of Folsomia candida.</title>
        <authorList>
            <person name="Faddeeva A."/>
            <person name="Derks M.F."/>
            <person name="Anvar Y."/>
            <person name="Smit S."/>
            <person name="Van Straalen N."/>
            <person name="Roelofs D."/>
        </authorList>
    </citation>
    <scope>NUCLEOTIDE SEQUENCE [LARGE SCALE GENOMIC DNA]</scope>
    <source>
        <strain evidence="2 3">VU population</strain>
        <tissue evidence="2">Whole body</tissue>
    </source>
</reference>
<dbReference type="EMBL" id="LNIX01000039">
    <property type="protein sequence ID" value="OXA39265.1"/>
    <property type="molecule type" value="Genomic_DNA"/>
</dbReference>
<evidence type="ECO:0000313" key="3">
    <source>
        <dbReference type="Proteomes" id="UP000198287"/>
    </source>
</evidence>
<feature type="transmembrane region" description="Helical" evidence="1">
    <location>
        <begin position="307"/>
        <end position="333"/>
    </location>
</feature>
<name>A0A226D0Y3_FOLCA</name>
<feature type="transmembrane region" description="Helical" evidence="1">
    <location>
        <begin position="249"/>
        <end position="270"/>
    </location>
</feature>
<feature type="transmembrane region" description="Helical" evidence="1">
    <location>
        <begin position="276"/>
        <end position="295"/>
    </location>
</feature>
<protein>
    <submittedName>
        <fullName evidence="2">Uncharacterized protein</fullName>
    </submittedName>
</protein>
<evidence type="ECO:0000313" key="2">
    <source>
        <dbReference type="EMBL" id="OXA39265.1"/>
    </source>
</evidence>
<keyword evidence="1" id="KW-1133">Transmembrane helix</keyword>
<keyword evidence="1" id="KW-0812">Transmembrane</keyword>
<keyword evidence="3" id="KW-1185">Reference proteome</keyword>
<sequence length="511" mass="58052">MGAKLCPKLCLKSQVSNLDVAPNFLDLSNVSKITNHPQFRIFIYSNSISDPCSNHSFTQTLHSISISRNFVLQITNNSGQLVEAIYCLRSSSCTQLCRLDTCKTSILHHSFWKPISHDLNNEYISLPNFPEFRGRIGPSEAVHATELLEHSCSDTASGYHYESGQFRALDTRLCLLFHFLLKTNVSIRPLRNHKSSFVQTLKFESISSTESINIYSQGATYDDLLYSTFVNKSQLVLVRLVLTKPFKEYVWITFILSGAFLSVVLCFQLQEGWTRLGSIVFYLFSIPIGQSWDAFEARLPRKIKNASFLIVTWSLMMITLTYSYTNLLFSLLMADIKPDLPKDLVGLLKLRDIKLYTFYNPRLHDFTVPVMDLVNKVKPLGAQVEVVLTKNDISVFDQIVVSLAYIGFVDSKQISPSFIAVQSSKDMSTFEALDEVGHVFGNYLKWFHESGIYPVWQKRSQKFSDALGLRAIQDEIRKYNGGRPAMSMRSEKDKPFSLTHLAMHFALIAVG</sequence>
<comment type="caution">
    <text evidence="2">The sequence shown here is derived from an EMBL/GenBank/DDBJ whole genome shotgun (WGS) entry which is preliminary data.</text>
</comment>
<accession>A0A226D0Y3</accession>
<evidence type="ECO:0000256" key="1">
    <source>
        <dbReference type="SAM" id="Phobius"/>
    </source>
</evidence>
<dbReference type="Proteomes" id="UP000198287">
    <property type="component" value="Unassembled WGS sequence"/>
</dbReference>